<feature type="transmembrane region" description="Helical" evidence="1">
    <location>
        <begin position="247"/>
        <end position="271"/>
    </location>
</feature>
<feature type="transmembrane region" description="Helical" evidence="1">
    <location>
        <begin position="110"/>
        <end position="127"/>
    </location>
</feature>
<evidence type="ECO:0000313" key="3">
    <source>
        <dbReference type="Proteomes" id="UP001159387"/>
    </source>
</evidence>
<feature type="transmembrane region" description="Helical" evidence="1">
    <location>
        <begin position="163"/>
        <end position="181"/>
    </location>
</feature>
<evidence type="ECO:0000256" key="1">
    <source>
        <dbReference type="SAM" id="Phobius"/>
    </source>
</evidence>
<dbReference type="Proteomes" id="UP001159387">
    <property type="component" value="Unassembled WGS sequence"/>
</dbReference>
<feature type="transmembrane region" description="Helical" evidence="1">
    <location>
        <begin position="54"/>
        <end position="75"/>
    </location>
</feature>
<feature type="transmembrane region" description="Helical" evidence="1">
    <location>
        <begin position="133"/>
        <end position="151"/>
    </location>
</feature>
<accession>A0AA43GQI9</accession>
<name>A0AA43GQI9_9CYAN</name>
<feature type="transmembrane region" description="Helical" evidence="1">
    <location>
        <begin position="217"/>
        <end position="235"/>
    </location>
</feature>
<evidence type="ECO:0000313" key="2">
    <source>
        <dbReference type="EMBL" id="MDH6059466.1"/>
    </source>
</evidence>
<feature type="transmembrane region" description="Helical" evidence="1">
    <location>
        <begin position="283"/>
        <end position="299"/>
    </location>
</feature>
<proteinExistence type="predicted"/>
<comment type="caution">
    <text evidence="2">The sequence shown here is derived from an EMBL/GenBank/DDBJ whole genome shotgun (WGS) entry which is preliminary data.</text>
</comment>
<organism evidence="2 3">
    <name type="scientific">Chrysosporum bergii ANA360D</name>
    <dbReference type="NCBI Taxonomy" id="617107"/>
    <lineage>
        <taxon>Bacteria</taxon>
        <taxon>Bacillati</taxon>
        <taxon>Cyanobacteriota</taxon>
        <taxon>Cyanophyceae</taxon>
        <taxon>Nostocales</taxon>
        <taxon>Nodulariaceae</taxon>
        <taxon>Chrysosporum</taxon>
    </lineage>
</organism>
<dbReference type="EMBL" id="JANQDH010000022">
    <property type="protein sequence ID" value="MDH6059466.1"/>
    <property type="molecule type" value="Genomic_DNA"/>
</dbReference>
<dbReference type="RefSeq" id="WP_280653481.1">
    <property type="nucleotide sequence ID" value="NZ_JANQDH010000022.1"/>
</dbReference>
<feature type="transmembrane region" description="Helical" evidence="1">
    <location>
        <begin position="28"/>
        <end position="47"/>
    </location>
</feature>
<gene>
    <name evidence="2" type="ORF">NWP17_03280</name>
</gene>
<keyword evidence="1" id="KW-0472">Membrane</keyword>
<protein>
    <submittedName>
        <fullName evidence="2">Uncharacterized protein</fullName>
    </submittedName>
</protein>
<feature type="transmembrane region" description="Helical" evidence="1">
    <location>
        <begin position="81"/>
        <end position="98"/>
    </location>
</feature>
<reference evidence="2 3" key="1">
    <citation type="journal article" date="2023" name="J. Phycol.">
        <title>Chrysosporum ovalisporum is synonymous with the true-branching cyanobacterium Umezakia natans (Nostocales/Aphanizomenonaceae).</title>
        <authorList>
            <person name="McGregor G.B."/>
            <person name="Sendall B.C."/>
            <person name="Niiyama Y."/>
            <person name="Tuji A."/>
            <person name="Willis A."/>
        </authorList>
    </citation>
    <scope>NUCLEOTIDE SEQUENCE [LARGE SCALE GENOMIC DNA]</scope>
    <source>
        <strain evidence="2 3">ANA360D</strain>
    </source>
</reference>
<keyword evidence="1" id="KW-1133">Transmembrane helix</keyword>
<feature type="transmembrane region" description="Helical" evidence="1">
    <location>
        <begin position="306"/>
        <end position="330"/>
    </location>
</feature>
<sequence length="332" mass="38996">MYKTLESIQYEPISMTSLWLFKDFDNGAFIWHSSIVLLFFLSIINFVETVVGKNIWIPTISFIAVLPALFGEFILNQSRQLLSTAWIIICLSFVVIYIRNLTVQRQNLKFNWKNLVIAFIFGTLSFLSHYSSISLITLIVLFIFVLQLFISDSPTLMQKLVKITFYTILTIGFFYFVYSLSTSFSFMRLSLYETISRYSNYEYALNTYNFVFESKNVILIQVLFFFDFLMLIINRKNTTYSNLSKELFSLNLVIFLYFIGSIGYAICYYSIHTPGLIELGRRFVYYVFTIQVLAFSVSMTQIKKFLLFIVFTSPFILYTVIMIVFSPHLFKF</sequence>
<keyword evidence="3" id="KW-1185">Reference proteome</keyword>
<keyword evidence="1" id="KW-0812">Transmembrane</keyword>
<dbReference type="AlphaFoldDB" id="A0AA43GQI9"/>